<keyword evidence="9 12" id="KW-0456">Lyase</keyword>
<dbReference type="PRINTS" id="PR00146">
    <property type="entry name" value="DHPICSNTHASE"/>
</dbReference>
<evidence type="ECO:0000256" key="13">
    <source>
        <dbReference type="PIRNR" id="PIRNR001365"/>
    </source>
</evidence>
<dbReference type="Pfam" id="PF00701">
    <property type="entry name" value="DHDPS"/>
    <property type="match status" value="1"/>
</dbReference>
<evidence type="ECO:0000256" key="7">
    <source>
        <dbReference type="ARBA" id="ARBA00022915"/>
    </source>
</evidence>
<dbReference type="SUPFAM" id="SSF51569">
    <property type="entry name" value="Aldolase"/>
    <property type="match status" value="1"/>
</dbReference>
<evidence type="ECO:0000256" key="1">
    <source>
        <dbReference type="ARBA" id="ARBA00003294"/>
    </source>
</evidence>
<dbReference type="InterPro" id="IPR005263">
    <property type="entry name" value="DapA"/>
</dbReference>
<evidence type="ECO:0000256" key="12">
    <source>
        <dbReference type="HAMAP-Rule" id="MF_00418"/>
    </source>
</evidence>
<dbReference type="SMART" id="SM01130">
    <property type="entry name" value="DHDPS"/>
    <property type="match status" value="1"/>
</dbReference>
<gene>
    <name evidence="16" type="primary">dapA_2</name>
    <name evidence="12" type="synonym">dapA</name>
    <name evidence="16" type="ORF">NRB56_58230</name>
</gene>
<keyword evidence="10 12" id="KW-0704">Schiff base</keyword>
<feature type="binding site" evidence="12 15">
    <location>
        <position position="204"/>
    </location>
    <ligand>
        <name>pyruvate</name>
        <dbReference type="ChEBI" id="CHEBI:15361"/>
    </ligand>
</feature>
<dbReference type="HAMAP" id="MF_00418">
    <property type="entry name" value="DapA"/>
    <property type="match status" value="1"/>
</dbReference>
<evidence type="ECO:0000256" key="2">
    <source>
        <dbReference type="ARBA" id="ARBA00005120"/>
    </source>
</evidence>
<dbReference type="GO" id="GO:0019877">
    <property type="term" value="P:diaminopimelate biosynthetic process"/>
    <property type="evidence" value="ECO:0007669"/>
    <property type="project" value="UniProtKB-UniRule"/>
</dbReference>
<feature type="site" description="Part of a proton relay during catalysis" evidence="12">
    <location>
        <position position="45"/>
    </location>
</feature>
<dbReference type="CDD" id="cd00950">
    <property type="entry name" value="DHDPS"/>
    <property type="match status" value="1"/>
</dbReference>
<keyword evidence="7 12" id="KW-0220">Diaminopimelate biosynthesis</keyword>
<dbReference type="InterPro" id="IPR013785">
    <property type="entry name" value="Aldolase_TIM"/>
</dbReference>
<dbReference type="PANTHER" id="PTHR12128:SF66">
    <property type="entry name" value="4-HYDROXY-2-OXOGLUTARATE ALDOLASE, MITOCHONDRIAL"/>
    <property type="match status" value="1"/>
</dbReference>
<dbReference type="UniPathway" id="UPA00034">
    <property type="reaction ID" value="UER00017"/>
</dbReference>
<dbReference type="PANTHER" id="PTHR12128">
    <property type="entry name" value="DIHYDRODIPICOLINATE SYNTHASE"/>
    <property type="match status" value="1"/>
</dbReference>
<keyword evidence="8 12" id="KW-0457">Lysine biosynthesis</keyword>
<comment type="caution">
    <text evidence="12">Was originally thought to be a dihydrodipicolinate synthase (DHDPS), catalyzing the condensation of (S)-aspartate-beta-semialdehyde [(S)-ASA] and pyruvate to dihydrodipicolinate (DHDP). However, it was shown in E.coli that the product of the enzymatic reaction is not dihydrodipicolinate but in fact (4S)-4-hydroxy-2,3,4,5-tetrahydro-(2S)-dipicolinic acid (HTPA), and that the consecutive dehydration reaction leading to DHDP is not spontaneous but catalyzed by DapB.</text>
</comment>
<dbReference type="GO" id="GO:0009089">
    <property type="term" value="P:lysine biosynthetic process via diaminopimelate"/>
    <property type="evidence" value="ECO:0007669"/>
    <property type="project" value="UniProtKB-UniRule"/>
</dbReference>
<feature type="binding site" evidence="12 15">
    <location>
        <position position="46"/>
    </location>
    <ligand>
        <name>pyruvate</name>
        <dbReference type="ChEBI" id="CHEBI:15361"/>
    </ligand>
</feature>
<evidence type="ECO:0000256" key="14">
    <source>
        <dbReference type="PIRSR" id="PIRSR001365-1"/>
    </source>
</evidence>
<evidence type="ECO:0000256" key="3">
    <source>
        <dbReference type="ARBA" id="ARBA00007592"/>
    </source>
</evidence>
<dbReference type="Proteomes" id="UP000431401">
    <property type="component" value="Unassembled WGS sequence"/>
</dbReference>
<proteinExistence type="inferred from homology"/>
<dbReference type="RefSeq" id="WP_153347498.1">
    <property type="nucleotide sequence ID" value="NZ_WEGI01000013.1"/>
</dbReference>
<name>A0A7K0DWX8_9NOCA</name>
<evidence type="ECO:0000256" key="8">
    <source>
        <dbReference type="ARBA" id="ARBA00023154"/>
    </source>
</evidence>
<evidence type="ECO:0000256" key="11">
    <source>
        <dbReference type="ARBA" id="ARBA00047836"/>
    </source>
</evidence>
<organism evidence="16 17">
    <name type="scientific">Nocardia aurantia</name>
    <dbReference type="NCBI Taxonomy" id="2585199"/>
    <lineage>
        <taxon>Bacteria</taxon>
        <taxon>Bacillati</taxon>
        <taxon>Actinomycetota</taxon>
        <taxon>Actinomycetes</taxon>
        <taxon>Mycobacteriales</taxon>
        <taxon>Nocardiaceae</taxon>
        <taxon>Nocardia</taxon>
    </lineage>
</organism>
<dbReference type="PIRSF" id="PIRSF001365">
    <property type="entry name" value="DHDPS"/>
    <property type="match status" value="1"/>
</dbReference>
<dbReference type="NCBIfam" id="TIGR00674">
    <property type="entry name" value="dapA"/>
    <property type="match status" value="1"/>
</dbReference>
<dbReference type="GO" id="GO:0005737">
    <property type="term" value="C:cytoplasm"/>
    <property type="evidence" value="ECO:0007669"/>
    <property type="project" value="UniProtKB-SubCell"/>
</dbReference>
<evidence type="ECO:0000256" key="6">
    <source>
        <dbReference type="ARBA" id="ARBA00022605"/>
    </source>
</evidence>
<dbReference type="GO" id="GO:0008840">
    <property type="term" value="F:4-hydroxy-tetrahydrodipicolinate synthase activity"/>
    <property type="evidence" value="ECO:0007669"/>
    <property type="project" value="UniProtKB-UniRule"/>
</dbReference>
<keyword evidence="5 12" id="KW-0963">Cytoplasm</keyword>
<dbReference type="InterPro" id="IPR002220">
    <property type="entry name" value="DapA-like"/>
</dbReference>
<evidence type="ECO:0000256" key="15">
    <source>
        <dbReference type="PIRSR" id="PIRSR001365-2"/>
    </source>
</evidence>
<evidence type="ECO:0000256" key="4">
    <source>
        <dbReference type="ARBA" id="ARBA00012086"/>
    </source>
</evidence>
<dbReference type="AlphaFoldDB" id="A0A7K0DWX8"/>
<comment type="function">
    <text evidence="1 12">Catalyzes the condensation of (S)-aspartate-beta-semialdehyde [(S)-ASA] and pyruvate to 4-hydroxy-tetrahydrodipicolinate (HTPA).</text>
</comment>
<evidence type="ECO:0000313" key="16">
    <source>
        <dbReference type="EMBL" id="MQY30225.1"/>
    </source>
</evidence>
<feature type="active site" description="Proton donor/acceptor" evidence="12 14">
    <location>
        <position position="134"/>
    </location>
</feature>
<feature type="site" description="Part of a proton relay during catalysis" evidence="12">
    <location>
        <position position="108"/>
    </location>
</feature>
<accession>A0A7K0DWX8</accession>
<evidence type="ECO:0000313" key="17">
    <source>
        <dbReference type="Proteomes" id="UP000431401"/>
    </source>
</evidence>
<keyword evidence="17" id="KW-1185">Reference proteome</keyword>
<dbReference type="OrthoDB" id="9782828at2"/>
<comment type="caution">
    <text evidence="16">The sequence shown here is derived from an EMBL/GenBank/DDBJ whole genome shotgun (WGS) entry which is preliminary data.</text>
</comment>
<dbReference type="EMBL" id="WEGI01000013">
    <property type="protein sequence ID" value="MQY30225.1"/>
    <property type="molecule type" value="Genomic_DNA"/>
</dbReference>
<sequence>MRFTGLYVPLITPFTATDEVDGEALARLAGEALDAGAAGLVALGTTGEPVTLTAAERQRVLDICAGICLERGVPLIVGAGSNGTADSARDLAAVDPRASAVLSVVPYYLRPSEEGVIEHFRHLAAASPVPLVVYHIPYRTGRSLSAETLCRIAELPNVAGFKLAAGGIDETVIAFLARATGTDILAGDDLYTAPLLALGATGAILACANVAPAEYADLIAAWRTGDLDRARALGNRLVPLAQALFAEPNPVVLKAVLAAQGRIATPAVRLPLLPATETATTAALFALSELDPVAPIRSGASADADSSVVRQNVPLS</sequence>
<reference evidence="16 17" key="1">
    <citation type="submission" date="2019-10" db="EMBL/GenBank/DDBJ databases">
        <title>Nocardia macrotermitis sp. nov. and Nocardia aurantia sp. nov., isolated from the gut of fungus growing-termite Macrotermes natalensis.</title>
        <authorList>
            <person name="Benndorf R."/>
            <person name="Schwitalla J."/>
            <person name="Martin K."/>
            <person name="De Beer W."/>
            <person name="Kaster A.-K."/>
            <person name="Vollmers J."/>
            <person name="Poulsen M."/>
            <person name="Beemelmanns C."/>
        </authorList>
    </citation>
    <scope>NUCLEOTIDE SEQUENCE [LARGE SCALE GENOMIC DNA]</scope>
    <source>
        <strain evidence="16 17">RB56</strain>
    </source>
</reference>
<dbReference type="Gene3D" id="3.20.20.70">
    <property type="entry name" value="Aldolase class I"/>
    <property type="match status" value="1"/>
</dbReference>
<comment type="similarity">
    <text evidence="3 12 13">Belongs to the DapA family.</text>
</comment>
<comment type="subcellular location">
    <subcellularLocation>
        <location evidence="12">Cytoplasm</location>
    </subcellularLocation>
</comment>
<evidence type="ECO:0000256" key="10">
    <source>
        <dbReference type="ARBA" id="ARBA00023270"/>
    </source>
</evidence>
<feature type="active site" description="Schiff-base intermediate with substrate" evidence="12 14">
    <location>
        <position position="162"/>
    </location>
</feature>
<protein>
    <recommendedName>
        <fullName evidence="4 12">4-hydroxy-tetrahydrodipicolinate synthase</fullName>
        <shortName evidence="12">HTPA synthase</shortName>
        <ecNumber evidence="4 12">4.3.3.7</ecNumber>
    </recommendedName>
</protein>
<comment type="pathway">
    <text evidence="2 12">Amino-acid biosynthesis; L-lysine biosynthesis via DAP pathway; (S)-tetrahydrodipicolinate from L-aspartate: step 3/4.</text>
</comment>
<evidence type="ECO:0000256" key="9">
    <source>
        <dbReference type="ARBA" id="ARBA00023239"/>
    </source>
</evidence>
<keyword evidence="6 12" id="KW-0028">Amino-acid biosynthesis</keyword>
<comment type="catalytic activity">
    <reaction evidence="11 12">
        <text>L-aspartate 4-semialdehyde + pyruvate = (2S,4S)-4-hydroxy-2,3,4,5-tetrahydrodipicolinate + H2O + H(+)</text>
        <dbReference type="Rhea" id="RHEA:34171"/>
        <dbReference type="ChEBI" id="CHEBI:15361"/>
        <dbReference type="ChEBI" id="CHEBI:15377"/>
        <dbReference type="ChEBI" id="CHEBI:15378"/>
        <dbReference type="ChEBI" id="CHEBI:67139"/>
        <dbReference type="ChEBI" id="CHEBI:537519"/>
        <dbReference type="EC" id="4.3.3.7"/>
    </reaction>
</comment>
<dbReference type="EC" id="4.3.3.7" evidence="4 12"/>
<evidence type="ECO:0000256" key="5">
    <source>
        <dbReference type="ARBA" id="ARBA00022490"/>
    </source>
</evidence>
<comment type="subunit">
    <text evidence="12">Homotetramer; dimer of dimers.</text>
</comment>